<dbReference type="Pfam" id="PF02613">
    <property type="entry name" value="Nitrate_red_del"/>
    <property type="match status" value="1"/>
</dbReference>
<dbReference type="Proteomes" id="UP000005939">
    <property type="component" value="Unassembled WGS sequence"/>
</dbReference>
<evidence type="ECO:0000256" key="1">
    <source>
        <dbReference type="ARBA" id="ARBA00023186"/>
    </source>
</evidence>
<accession>G6F1C4</accession>
<dbReference type="PANTHER" id="PTHR34227:SF1">
    <property type="entry name" value="DIMETHYL SULFOXIDE REDUCTASE CHAPERONE-RELATED"/>
    <property type="match status" value="1"/>
</dbReference>
<dbReference type="InterPro" id="IPR020945">
    <property type="entry name" value="DMSO/NO3_reduct_chaperone"/>
</dbReference>
<feature type="transmembrane region" description="Helical" evidence="2">
    <location>
        <begin position="178"/>
        <end position="197"/>
    </location>
</feature>
<dbReference type="RefSeq" id="WP_008854267.1">
    <property type="nucleotide sequence ID" value="NZ_AGFR01000007.1"/>
</dbReference>
<gene>
    <name evidence="3" type="ORF">CIN_12770</name>
</gene>
<organism evidence="3 4">
    <name type="scientific">Commensalibacter intestini A911</name>
    <dbReference type="NCBI Taxonomy" id="1088868"/>
    <lineage>
        <taxon>Bacteria</taxon>
        <taxon>Pseudomonadati</taxon>
        <taxon>Pseudomonadota</taxon>
        <taxon>Alphaproteobacteria</taxon>
        <taxon>Acetobacterales</taxon>
        <taxon>Acetobacteraceae</taxon>
    </lineage>
</organism>
<dbReference type="AlphaFoldDB" id="G6F1C4"/>
<comment type="caution">
    <text evidence="3">The sequence shown here is derived from an EMBL/GenBank/DDBJ whole genome shotgun (WGS) entry which is preliminary data.</text>
</comment>
<evidence type="ECO:0008006" key="5">
    <source>
        <dbReference type="Google" id="ProtNLM"/>
    </source>
</evidence>
<dbReference type="EMBL" id="AGFR01000007">
    <property type="protein sequence ID" value="EHD13918.1"/>
    <property type="molecule type" value="Genomic_DNA"/>
</dbReference>
<keyword evidence="2" id="KW-1133">Transmembrane helix</keyword>
<reference evidence="3 4" key="1">
    <citation type="submission" date="2011-10" db="EMBL/GenBank/DDBJ databases">
        <title>Genome Sequence of Commensalibacter intestini A911, isolated from Drosophila gut.</title>
        <authorList>
            <person name="Lee W.-J."/>
            <person name="Kim E.-K."/>
        </authorList>
    </citation>
    <scope>NUCLEOTIDE SEQUENCE [LARGE SCALE GENOMIC DNA]</scope>
    <source>
        <strain evidence="3 4">A911</strain>
    </source>
</reference>
<dbReference type="InterPro" id="IPR036411">
    <property type="entry name" value="TorD-like_sf"/>
</dbReference>
<dbReference type="PANTHER" id="PTHR34227">
    <property type="entry name" value="CHAPERONE PROTEIN YCDY"/>
    <property type="match status" value="1"/>
</dbReference>
<evidence type="ECO:0000256" key="2">
    <source>
        <dbReference type="SAM" id="Phobius"/>
    </source>
</evidence>
<evidence type="ECO:0000313" key="3">
    <source>
        <dbReference type="EMBL" id="EHD13918.1"/>
    </source>
</evidence>
<protein>
    <recommendedName>
        <fullName evidence="5">Chaperone protein TorD</fullName>
    </recommendedName>
</protein>
<sequence length="206" mass="23544">MYPEAFVHAAIIDWFSRLFIAPLDIKTLKEYRTPAFTEFLTDLGETLNEPNLTTQIINTFNATPNKEIEPQLAHQYVSLFDGISGPNAVPPYESFYMNDHGRLFQEPHIEMTHTLSKLDVSIVHSCKEPADHLALELAALAEALRQQNLIFIDALSLRLSQWIPQMNTAINRVAKNSFYTIILKLLILYLSSFNHLVAQYKKTIKP</sequence>
<keyword evidence="1" id="KW-0143">Chaperone</keyword>
<dbReference type="PATRIC" id="fig|1088868.3.peg.1282"/>
<dbReference type="eggNOG" id="COG3381">
    <property type="taxonomic scope" value="Bacteria"/>
</dbReference>
<keyword evidence="2" id="KW-0812">Transmembrane</keyword>
<name>G6F1C4_9PROT</name>
<dbReference type="InterPro" id="IPR050289">
    <property type="entry name" value="TorD/DmsD_chaperones"/>
</dbReference>
<evidence type="ECO:0000313" key="4">
    <source>
        <dbReference type="Proteomes" id="UP000005939"/>
    </source>
</evidence>
<dbReference type="STRING" id="1088868.CIN_12770"/>
<dbReference type="OrthoDB" id="7926125at2"/>
<proteinExistence type="predicted"/>
<dbReference type="SUPFAM" id="SSF89155">
    <property type="entry name" value="TorD-like"/>
    <property type="match status" value="1"/>
</dbReference>
<keyword evidence="2" id="KW-0472">Membrane</keyword>
<dbReference type="Gene3D" id="1.10.3480.10">
    <property type="entry name" value="TorD-like"/>
    <property type="match status" value="1"/>
</dbReference>